<dbReference type="Gene3D" id="3.60.15.10">
    <property type="entry name" value="Ribonuclease Z/Hydroxyacylglutathione hydrolase-like"/>
    <property type="match status" value="1"/>
</dbReference>
<organism evidence="2 3">
    <name type="scientific">Alkalibaculum bacchi</name>
    <dbReference type="NCBI Taxonomy" id="645887"/>
    <lineage>
        <taxon>Bacteria</taxon>
        <taxon>Bacillati</taxon>
        <taxon>Bacillota</taxon>
        <taxon>Clostridia</taxon>
        <taxon>Eubacteriales</taxon>
        <taxon>Eubacteriaceae</taxon>
        <taxon>Alkalibaculum</taxon>
    </lineage>
</organism>
<dbReference type="PANTHER" id="PTHR30619">
    <property type="entry name" value="DNA INTERNALIZATION/COMPETENCE PROTEIN COMEC/REC2"/>
    <property type="match status" value="1"/>
</dbReference>
<dbReference type="InterPro" id="IPR001279">
    <property type="entry name" value="Metallo-B-lactamas"/>
</dbReference>
<evidence type="ECO:0000313" key="3">
    <source>
        <dbReference type="Proteomes" id="UP000253490"/>
    </source>
</evidence>
<proteinExistence type="predicted"/>
<dbReference type="SUPFAM" id="SSF56281">
    <property type="entry name" value="Metallo-hydrolase/oxidoreductase"/>
    <property type="match status" value="1"/>
</dbReference>
<dbReference type="InterPro" id="IPR036866">
    <property type="entry name" value="RibonucZ/Hydroxyglut_hydro"/>
</dbReference>
<dbReference type="Pfam" id="PF00753">
    <property type="entry name" value="Lactamase_B"/>
    <property type="match status" value="1"/>
</dbReference>
<dbReference type="RefSeq" id="WP_170128164.1">
    <property type="nucleotide sequence ID" value="NZ_QNRX01000004.1"/>
</dbReference>
<accession>A0A366ICJ2</accession>
<feature type="domain" description="Metallo-beta-lactamase" evidence="1">
    <location>
        <begin position="47"/>
        <end position="249"/>
    </location>
</feature>
<dbReference type="EMBL" id="QNRX01000004">
    <property type="protein sequence ID" value="RBP67353.1"/>
    <property type="molecule type" value="Genomic_DNA"/>
</dbReference>
<keyword evidence="3" id="KW-1185">Reference proteome</keyword>
<dbReference type="InterPro" id="IPR052159">
    <property type="entry name" value="Competence_DNA_uptake"/>
</dbReference>
<gene>
    <name evidence="2" type="ORF">DES36_10452</name>
</gene>
<dbReference type="GO" id="GO:0016787">
    <property type="term" value="F:hydrolase activity"/>
    <property type="evidence" value="ECO:0007669"/>
    <property type="project" value="UniProtKB-KW"/>
</dbReference>
<comment type="caution">
    <text evidence="2">The sequence shown here is derived from an EMBL/GenBank/DDBJ whole genome shotgun (WGS) entry which is preliminary data.</text>
</comment>
<evidence type="ECO:0000313" key="2">
    <source>
        <dbReference type="EMBL" id="RBP67353.1"/>
    </source>
</evidence>
<dbReference type="PANTHER" id="PTHR30619:SF7">
    <property type="entry name" value="BETA-LACTAMASE DOMAIN PROTEIN"/>
    <property type="match status" value="1"/>
</dbReference>
<dbReference type="InterPro" id="IPR035681">
    <property type="entry name" value="ComA-like_MBL"/>
</dbReference>
<dbReference type="CDD" id="cd07731">
    <property type="entry name" value="ComA-like_MBL-fold"/>
    <property type="match status" value="1"/>
</dbReference>
<keyword evidence="2" id="KW-0378">Hydrolase</keyword>
<protein>
    <submittedName>
        <fullName evidence="2">Beta-lactamase superfamily II metal-dependent hydrolase</fullName>
    </submittedName>
</protein>
<name>A0A366ICJ2_9FIRM</name>
<dbReference type="AlphaFoldDB" id="A0A366ICJ2"/>
<evidence type="ECO:0000259" key="1">
    <source>
        <dbReference type="SMART" id="SM00849"/>
    </source>
</evidence>
<dbReference type="Proteomes" id="UP000253490">
    <property type="component" value="Unassembled WGS sequence"/>
</dbReference>
<dbReference type="SMART" id="SM00849">
    <property type="entry name" value="Lactamase_B"/>
    <property type="match status" value="1"/>
</dbReference>
<reference evidence="2 3" key="1">
    <citation type="submission" date="2018-06" db="EMBL/GenBank/DDBJ databases">
        <title>Genomic Encyclopedia of Type Strains, Phase IV (KMG-IV): sequencing the most valuable type-strain genomes for metagenomic binning, comparative biology and taxonomic classification.</title>
        <authorList>
            <person name="Goeker M."/>
        </authorList>
    </citation>
    <scope>NUCLEOTIDE SEQUENCE [LARGE SCALE GENOMIC DNA]</scope>
    <source>
        <strain evidence="2 3">DSM 22112</strain>
    </source>
</reference>
<sequence length="297" mass="33310">MTKPFHKKYITMCLLLLFIAFANYYGHRVLAENKKSNLTVHFLDIGQADSVLIQTPDGQTALIDSGNESDSMYIQGYLLNLGIKKIDVLIQTHPHEDHIGSMDDIVYSFEIGTVYALDTDYDNRANTNFKEAIERKGYTISHPKVGDSFKLGDACFQFISPKKSKYKKLNHCSLVTKMKYSKTSFLFMGDAEEIAVDEMIDSDDDLQANVIKIGHHGSSGSTPVGLIKKVQPEYAVITTRKNSKIFPHIRTNFNLKVYGVKPLLTAGNGTIVATSDGEKIHMTRSPYKNTDRESLIK</sequence>